<accession>A0ABP6HGI3</accession>
<keyword evidence="3" id="KW-1185">Reference proteome</keyword>
<dbReference type="InterPro" id="IPR029063">
    <property type="entry name" value="SAM-dependent_MTases_sf"/>
</dbReference>
<proteinExistence type="predicted"/>
<protein>
    <recommendedName>
        <fullName evidence="4">Protein L-isoaspartyl methyltransferase</fullName>
    </recommendedName>
</protein>
<evidence type="ECO:0000256" key="1">
    <source>
        <dbReference type="SAM" id="MobiDB-lite"/>
    </source>
</evidence>
<evidence type="ECO:0000313" key="3">
    <source>
        <dbReference type="Proteomes" id="UP001500893"/>
    </source>
</evidence>
<feature type="compositionally biased region" description="Basic residues" evidence="1">
    <location>
        <begin position="155"/>
        <end position="169"/>
    </location>
</feature>
<evidence type="ECO:0000313" key="2">
    <source>
        <dbReference type="EMBL" id="GAA2774674.1"/>
    </source>
</evidence>
<comment type="caution">
    <text evidence="2">The sequence shown here is derived from an EMBL/GenBank/DDBJ whole genome shotgun (WGS) entry which is preliminary data.</text>
</comment>
<dbReference type="Proteomes" id="UP001500893">
    <property type="component" value="Unassembled WGS sequence"/>
</dbReference>
<feature type="region of interest" description="Disordered" evidence="1">
    <location>
        <begin position="121"/>
        <end position="186"/>
    </location>
</feature>
<dbReference type="SUPFAM" id="SSF53335">
    <property type="entry name" value="S-adenosyl-L-methionine-dependent methyltransferases"/>
    <property type="match status" value="1"/>
</dbReference>
<sequence length="186" mass="20467">MVITSDVDSLRRSVAAAMDQRGDWPQRSAWIRGAVDELPRHRFAPQRLWRWDGHAYVPVDRRQDAAGWASEVYPGPDTATVTQVTDGLPTSSLSSQAVVADMLDSLLLYPGHRVLELGTGNGWNAPAELAGRPGARRQCRGRPRSGRDGAQGPGRSRRHGGRADRRRKPGMGARGPLRPRSGHLRR</sequence>
<dbReference type="EMBL" id="BAAAVM010000119">
    <property type="protein sequence ID" value="GAA2774674.1"/>
    <property type="molecule type" value="Genomic_DNA"/>
</dbReference>
<reference evidence="3" key="1">
    <citation type="journal article" date="2019" name="Int. J. Syst. Evol. Microbiol.">
        <title>The Global Catalogue of Microorganisms (GCM) 10K type strain sequencing project: providing services to taxonomists for standard genome sequencing and annotation.</title>
        <authorList>
            <consortium name="The Broad Institute Genomics Platform"/>
            <consortium name="The Broad Institute Genome Sequencing Center for Infectious Disease"/>
            <person name="Wu L."/>
            <person name="Ma J."/>
        </authorList>
    </citation>
    <scope>NUCLEOTIDE SEQUENCE [LARGE SCALE GENOMIC DNA]</scope>
    <source>
        <strain evidence="3">JCM 11574</strain>
    </source>
</reference>
<name>A0ABP6HGI3_9ACTN</name>
<feature type="compositionally biased region" description="Basic residues" evidence="1">
    <location>
        <begin position="134"/>
        <end position="144"/>
    </location>
</feature>
<gene>
    <name evidence="2" type="ORF">GCM10010521_61330</name>
</gene>
<evidence type="ECO:0008006" key="4">
    <source>
        <dbReference type="Google" id="ProtNLM"/>
    </source>
</evidence>
<organism evidence="2 3">
    <name type="scientific">Streptomyces rameus</name>
    <dbReference type="NCBI Taxonomy" id="68261"/>
    <lineage>
        <taxon>Bacteria</taxon>
        <taxon>Bacillati</taxon>
        <taxon>Actinomycetota</taxon>
        <taxon>Actinomycetes</taxon>
        <taxon>Kitasatosporales</taxon>
        <taxon>Streptomycetaceae</taxon>
        <taxon>Streptomyces</taxon>
    </lineage>
</organism>
<dbReference type="Gene3D" id="3.40.50.150">
    <property type="entry name" value="Vaccinia Virus protein VP39"/>
    <property type="match status" value="1"/>
</dbReference>